<keyword evidence="1" id="KW-1185">Reference proteome</keyword>
<name>A0A915HQA8_ROMCU</name>
<dbReference type="Proteomes" id="UP000887565">
    <property type="component" value="Unplaced"/>
</dbReference>
<protein>
    <submittedName>
        <fullName evidence="2">Uncharacterized protein</fullName>
    </submittedName>
</protein>
<dbReference type="AlphaFoldDB" id="A0A915HQA8"/>
<dbReference type="WBParaSite" id="nRc.2.0.1.t03696-RA">
    <property type="protein sequence ID" value="nRc.2.0.1.t03696-RA"/>
    <property type="gene ID" value="nRc.2.0.1.g03696"/>
</dbReference>
<accession>A0A915HQA8</accession>
<reference evidence="2" key="1">
    <citation type="submission" date="2022-11" db="UniProtKB">
        <authorList>
            <consortium name="WormBaseParasite"/>
        </authorList>
    </citation>
    <scope>IDENTIFICATION</scope>
</reference>
<proteinExistence type="predicted"/>
<organism evidence="1 2">
    <name type="scientific">Romanomermis culicivorax</name>
    <name type="common">Nematode worm</name>
    <dbReference type="NCBI Taxonomy" id="13658"/>
    <lineage>
        <taxon>Eukaryota</taxon>
        <taxon>Metazoa</taxon>
        <taxon>Ecdysozoa</taxon>
        <taxon>Nematoda</taxon>
        <taxon>Enoplea</taxon>
        <taxon>Dorylaimia</taxon>
        <taxon>Mermithida</taxon>
        <taxon>Mermithoidea</taxon>
        <taxon>Mermithidae</taxon>
        <taxon>Romanomermis</taxon>
    </lineage>
</organism>
<sequence>AKFARDSQAIGVILNVQTFRGSTYLNDFGQENFQSLGVPVVVVSGVQAQNMQIMLKKASYDGLQTKVFIKSNTLDIIAEKEHEENLANVGSNYIAKEAVFLPKFK</sequence>
<evidence type="ECO:0000313" key="1">
    <source>
        <dbReference type="Proteomes" id="UP000887565"/>
    </source>
</evidence>
<evidence type="ECO:0000313" key="2">
    <source>
        <dbReference type="WBParaSite" id="nRc.2.0.1.t03696-RA"/>
    </source>
</evidence>